<dbReference type="Pfam" id="PF21082">
    <property type="entry name" value="MS_channel_3rd"/>
    <property type="match status" value="1"/>
</dbReference>
<evidence type="ECO:0000259" key="9">
    <source>
        <dbReference type="Pfam" id="PF21082"/>
    </source>
</evidence>
<keyword evidence="12" id="KW-1185">Reference proteome</keyword>
<dbReference type="AlphaFoldDB" id="A0A2Z6B135"/>
<evidence type="ECO:0000256" key="5">
    <source>
        <dbReference type="ARBA" id="ARBA00022989"/>
    </source>
</evidence>
<keyword evidence="6 7" id="KW-0472">Membrane</keyword>
<dbReference type="InterPro" id="IPR006686">
    <property type="entry name" value="MscS_channel_CS"/>
</dbReference>
<feature type="domain" description="Mechanosensitive ion channel MscS C-terminal" evidence="9">
    <location>
        <begin position="183"/>
        <end position="262"/>
    </location>
</feature>
<dbReference type="InterPro" id="IPR049278">
    <property type="entry name" value="MS_channel_C"/>
</dbReference>
<dbReference type="SUPFAM" id="SSF82689">
    <property type="entry name" value="Mechanosensitive channel protein MscS (YggB), C-terminal domain"/>
    <property type="match status" value="1"/>
</dbReference>
<dbReference type="Pfam" id="PF21088">
    <property type="entry name" value="MS_channel_1st"/>
    <property type="match status" value="1"/>
</dbReference>
<evidence type="ECO:0000256" key="3">
    <source>
        <dbReference type="ARBA" id="ARBA00022475"/>
    </source>
</evidence>
<keyword evidence="5 7" id="KW-1133">Transmembrane helix</keyword>
<dbReference type="InterPro" id="IPR008910">
    <property type="entry name" value="MSC_TM_helix"/>
</dbReference>
<proteinExistence type="inferred from homology"/>
<accession>A0A2Z6B135</accession>
<evidence type="ECO:0000256" key="4">
    <source>
        <dbReference type="ARBA" id="ARBA00022692"/>
    </source>
</evidence>
<feature type="transmembrane region" description="Helical" evidence="7">
    <location>
        <begin position="14"/>
        <end position="38"/>
    </location>
</feature>
<dbReference type="Gene3D" id="2.30.30.60">
    <property type="match status" value="1"/>
</dbReference>
<dbReference type="PANTHER" id="PTHR30221:SF1">
    <property type="entry name" value="SMALL-CONDUCTANCE MECHANOSENSITIVE CHANNEL"/>
    <property type="match status" value="1"/>
</dbReference>
<dbReference type="InterPro" id="IPR011066">
    <property type="entry name" value="MscS_channel_C_sf"/>
</dbReference>
<dbReference type="Proteomes" id="UP000269883">
    <property type="component" value="Chromosome"/>
</dbReference>
<feature type="transmembrane region" description="Helical" evidence="7">
    <location>
        <begin position="87"/>
        <end position="105"/>
    </location>
</feature>
<dbReference type="RefSeq" id="WP_126379890.1">
    <property type="nucleotide sequence ID" value="NZ_AP017378.1"/>
</dbReference>
<dbReference type="Pfam" id="PF00924">
    <property type="entry name" value="MS_channel_2nd"/>
    <property type="match status" value="1"/>
</dbReference>
<evidence type="ECO:0000259" key="10">
    <source>
        <dbReference type="Pfam" id="PF21088"/>
    </source>
</evidence>
<dbReference type="InterPro" id="IPR006685">
    <property type="entry name" value="MscS_channel_2nd"/>
</dbReference>
<dbReference type="InterPro" id="IPR010920">
    <property type="entry name" value="LSM_dom_sf"/>
</dbReference>
<dbReference type="Pfam" id="PF05552">
    <property type="entry name" value="MS_channel_1st_1"/>
    <property type="match status" value="1"/>
</dbReference>
<dbReference type="KEGG" id="dfl:DFE_2432"/>
<dbReference type="OrthoDB" id="9784565at2"/>
<dbReference type="SUPFAM" id="SSF50182">
    <property type="entry name" value="Sm-like ribonucleoproteins"/>
    <property type="match status" value="1"/>
</dbReference>
<evidence type="ECO:0000313" key="11">
    <source>
        <dbReference type="EMBL" id="BBD09158.1"/>
    </source>
</evidence>
<keyword evidence="3" id="KW-1003">Cell membrane</keyword>
<evidence type="ECO:0000259" key="8">
    <source>
        <dbReference type="Pfam" id="PF00924"/>
    </source>
</evidence>
<feature type="domain" description="Mechanosensitive ion channel transmembrane helices 2/3" evidence="10">
    <location>
        <begin position="65"/>
        <end position="106"/>
    </location>
</feature>
<dbReference type="SUPFAM" id="SSF82861">
    <property type="entry name" value="Mechanosensitive channel protein MscS (YggB), transmembrane region"/>
    <property type="match status" value="1"/>
</dbReference>
<evidence type="ECO:0000256" key="6">
    <source>
        <dbReference type="ARBA" id="ARBA00023136"/>
    </source>
</evidence>
<dbReference type="GO" id="GO:0005886">
    <property type="term" value="C:plasma membrane"/>
    <property type="evidence" value="ECO:0007669"/>
    <property type="project" value="UniProtKB-SubCell"/>
</dbReference>
<dbReference type="PROSITE" id="PS01246">
    <property type="entry name" value="UPF0003"/>
    <property type="match status" value="1"/>
</dbReference>
<feature type="transmembrane region" description="Helical" evidence="7">
    <location>
        <begin position="58"/>
        <end position="81"/>
    </location>
</feature>
<dbReference type="InterPro" id="IPR045275">
    <property type="entry name" value="MscS_archaea/bacteria_type"/>
</dbReference>
<dbReference type="Gene3D" id="3.30.70.100">
    <property type="match status" value="1"/>
</dbReference>
<dbReference type="PANTHER" id="PTHR30221">
    <property type="entry name" value="SMALL-CONDUCTANCE MECHANOSENSITIVE CHANNEL"/>
    <property type="match status" value="1"/>
</dbReference>
<evidence type="ECO:0000313" key="12">
    <source>
        <dbReference type="Proteomes" id="UP000269883"/>
    </source>
</evidence>
<name>A0A2Z6B135_9BACT</name>
<evidence type="ECO:0000256" key="7">
    <source>
        <dbReference type="SAM" id="Phobius"/>
    </source>
</evidence>
<protein>
    <submittedName>
        <fullName evidence="11">MscS Mechanosensitive ion channel</fullName>
    </submittedName>
</protein>
<dbReference type="InterPro" id="IPR011014">
    <property type="entry name" value="MscS_channel_TM-2"/>
</dbReference>
<dbReference type="InterPro" id="IPR023408">
    <property type="entry name" value="MscS_beta-dom_sf"/>
</dbReference>
<dbReference type="EMBL" id="AP017378">
    <property type="protein sequence ID" value="BBD09158.1"/>
    <property type="molecule type" value="Genomic_DNA"/>
</dbReference>
<comment type="similarity">
    <text evidence="2">Belongs to the MscS (TC 1.A.23) family.</text>
</comment>
<evidence type="ECO:0000256" key="1">
    <source>
        <dbReference type="ARBA" id="ARBA00004651"/>
    </source>
</evidence>
<dbReference type="GO" id="GO:0008381">
    <property type="term" value="F:mechanosensitive monoatomic ion channel activity"/>
    <property type="evidence" value="ECO:0007669"/>
    <property type="project" value="InterPro"/>
</dbReference>
<dbReference type="Gene3D" id="1.10.287.1260">
    <property type="match status" value="1"/>
</dbReference>
<dbReference type="InterPro" id="IPR049142">
    <property type="entry name" value="MS_channel_1st"/>
</dbReference>
<evidence type="ECO:0000256" key="2">
    <source>
        <dbReference type="ARBA" id="ARBA00008017"/>
    </source>
</evidence>
<gene>
    <name evidence="11" type="ORF">DFE_2432</name>
</gene>
<sequence>MNLDFDVSKHSDQIIAWLTVNGIDLLMALLILLVGIWFARRVRDAAQGTLEKREVDILLSNFVGNVVFYVLVLTVLIAALGQLGVDTTSFIAIVGTLGLAIGLAVKDNLANFASGVVLILARPFTVGDYISVAGVSGTVKNVTLGNTVLSTPDNQKIIVPNTKITGDVITNATANNTRRIDLLIGIGYGDDIAKAKSVVQGLLEAESRVLDDPAYTVAVSELGDSSVNLVVRPWVKTEDYWGARFDLTERIKLALDENGISIPFPQRDIHIVSGGES</sequence>
<organism evidence="11 12">
    <name type="scientific">Desulfovibrio ferrophilus</name>
    <dbReference type="NCBI Taxonomy" id="241368"/>
    <lineage>
        <taxon>Bacteria</taxon>
        <taxon>Pseudomonadati</taxon>
        <taxon>Thermodesulfobacteriota</taxon>
        <taxon>Desulfovibrionia</taxon>
        <taxon>Desulfovibrionales</taxon>
        <taxon>Desulfovibrionaceae</taxon>
        <taxon>Desulfovibrio</taxon>
    </lineage>
</organism>
<feature type="domain" description="Mechanosensitive ion channel MscS" evidence="8">
    <location>
        <begin position="109"/>
        <end position="173"/>
    </location>
</feature>
<keyword evidence="4 7" id="KW-0812">Transmembrane</keyword>
<comment type="subcellular location">
    <subcellularLocation>
        <location evidence="1">Cell membrane</location>
        <topology evidence="1">Multi-pass membrane protein</topology>
    </subcellularLocation>
</comment>
<reference evidence="11 12" key="1">
    <citation type="journal article" date="2018" name="Sci. Adv.">
        <title>Multi-heme cytochromes provide a pathway for survival in energy-limited environments.</title>
        <authorList>
            <person name="Deng X."/>
            <person name="Dohmae N."/>
            <person name="Nealson K.H."/>
            <person name="Hashimoto K."/>
            <person name="Okamoto A."/>
        </authorList>
    </citation>
    <scope>NUCLEOTIDE SEQUENCE [LARGE SCALE GENOMIC DNA]</scope>
    <source>
        <strain evidence="11 12">IS5</strain>
    </source>
</reference>